<evidence type="ECO:0000256" key="3">
    <source>
        <dbReference type="ARBA" id="ARBA00022806"/>
    </source>
</evidence>
<dbReference type="GO" id="GO:0003676">
    <property type="term" value="F:nucleic acid binding"/>
    <property type="evidence" value="ECO:0007669"/>
    <property type="project" value="InterPro"/>
</dbReference>
<feature type="domain" description="Helicase ATP-binding" evidence="7">
    <location>
        <begin position="130"/>
        <end position="317"/>
    </location>
</feature>
<name>A0A8T0RPN5_PANVG</name>
<evidence type="ECO:0000313" key="9">
    <source>
        <dbReference type="EMBL" id="KAG2586519.1"/>
    </source>
</evidence>
<dbReference type="SUPFAM" id="SSF52540">
    <property type="entry name" value="P-loop containing nucleoside triphosphate hydrolases"/>
    <property type="match status" value="1"/>
</dbReference>
<dbReference type="PANTHER" id="PTHR47960">
    <property type="entry name" value="DEAD-BOX ATP-DEPENDENT RNA HELICASE 50"/>
    <property type="match status" value="1"/>
</dbReference>
<dbReference type="SMART" id="SM00487">
    <property type="entry name" value="DEXDc"/>
    <property type="match status" value="1"/>
</dbReference>
<evidence type="ECO:0008006" key="11">
    <source>
        <dbReference type="Google" id="ProtNLM"/>
    </source>
</evidence>
<dbReference type="InterPro" id="IPR014014">
    <property type="entry name" value="RNA_helicase_DEAD_Q_motif"/>
</dbReference>
<dbReference type="PROSITE" id="PS51195">
    <property type="entry name" value="Q_MOTIF"/>
    <property type="match status" value="1"/>
</dbReference>
<dbReference type="CDD" id="cd00268">
    <property type="entry name" value="DEADc"/>
    <property type="match status" value="1"/>
</dbReference>
<feature type="short sequence motif" description="Q motif" evidence="5">
    <location>
        <begin position="99"/>
        <end position="127"/>
    </location>
</feature>
<sequence>MAMAGAAAAAGRCLLLSRPSPLRLRLLRAALSTTAPTLIPTSTPAPPPRHELLLERLRLRHLKDASSPGSPNLTPRGKARGGERASQHPPQGKRVEAVESFEELGLGEEVMAALGEMGISKPTEIQCVGVPAVLDGTSVVLGSHTGSGKTLAYLLPLVQLLRRDEAMLGMSMKPRRPRAVVLCPTRELTEQVYRVAKSISHHARFRSTMVSGGTRIRPQEDSLNMPVDMVVGTPGRILDHIKDGNMVYGDIKYLVLDEADTMFDQGFGPDIRKFLAPLKNRASKPGDQGFQTVLVTATMTKAVQKLIDEEFEGIVHLRMSTFQKRVATARHDFIKLTGAENKLEALLQVRKLLSLLFFAACTHSCLSIHSSLLSSWSAGQLSKKIQRRLLLYLYSPFLAVSCCQYSVQFHSFLEDLVSGTVLFHSAKSLNESLAPPPFYDKYSRNKAVFSSQIFLHSSCQIKFSNTCMEH</sequence>
<dbReference type="Gene3D" id="3.40.50.300">
    <property type="entry name" value="P-loop containing nucleotide triphosphate hydrolases"/>
    <property type="match status" value="1"/>
</dbReference>
<evidence type="ECO:0000259" key="7">
    <source>
        <dbReference type="PROSITE" id="PS51192"/>
    </source>
</evidence>
<feature type="domain" description="DEAD-box RNA helicase Q" evidence="8">
    <location>
        <begin position="99"/>
        <end position="127"/>
    </location>
</feature>
<evidence type="ECO:0000256" key="5">
    <source>
        <dbReference type="PROSITE-ProRule" id="PRU00552"/>
    </source>
</evidence>
<feature type="region of interest" description="Disordered" evidence="6">
    <location>
        <begin position="61"/>
        <end position="95"/>
    </location>
</feature>
<dbReference type="EMBL" id="CM029046">
    <property type="protein sequence ID" value="KAG2586519.1"/>
    <property type="molecule type" value="Genomic_DNA"/>
</dbReference>
<organism evidence="9 10">
    <name type="scientific">Panicum virgatum</name>
    <name type="common">Blackwell switchgrass</name>
    <dbReference type="NCBI Taxonomy" id="38727"/>
    <lineage>
        <taxon>Eukaryota</taxon>
        <taxon>Viridiplantae</taxon>
        <taxon>Streptophyta</taxon>
        <taxon>Embryophyta</taxon>
        <taxon>Tracheophyta</taxon>
        <taxon>Spermatophyta</taxon>
        <taxon>Magnoliopsida</taxon>
        <taxon>Liliopsida</taxon>
        <taxon>Poales</taxon>
        <taxon>Poaceae</taxon>
        <taxon>PACMAD clade</taxon>
        <taxon>Panicoideae</taxon>
        <taxon>Panicodae</taxon>
        <taxon>Paniceae</taxon>
        <taxon>Panicinae</taxon>
        <taxon>Panicum</taxon>
        <taxon>Panicum sect. Hiantes</taxon>
    </lineage>
</organism>
<comment type="caution">
    <text evidence="9">The sequence shown here is derived from an EMBL/GenBank/DDBJ whole genome shotgun (WGS) entry which is preliminary data.</text>
</comment>
<dbReference type="InterPro" id="IPR014001">
    <property type="entry name" value="Helicase_ATP-bd"/>
</dbReference>
<dbReference type="Pfam" id="PF00270">
    <property type="entry name" value="DEAD"/>
    <property type="match status" value="1"/>
</dbReference>
<evidence type="ECO:0000256" key="6">
    <source>
        <dbReference type="SAM" id="MobiDB-lite"/>
    </source>
</evidence>
<keyword evidence="4" id="KW-0067">ATP-binding</keyword>
<evidence type="ECO:0000256" key="2">
    <source>
        <dbReference type="ARBA" id="ARBA00022801"/>
    </source>
</evidence>
<reference evidence="9" key="1">
    <citation type="submission" date="2020-05" db="EMBL/GenBank/DDBJ databases">
        <title>WGS assembly of Panicum virgatum.</title>
        <authorList>
            <person name="Lovell J.T."/>
            <person name="Jenkins J."/>
            <person name="Shu S."/>
            <person name="Juenger T.E."/>
            <person name="Schmutz J."/>
        </authorList>
    </citation>
    <scope>NUCLEOTIDE SEQUENCE</scope>
    <source>
        <strain evidence="9">AP13</strain>
    </source>
</reference>
<gene>
    <name evidence="9" type="ORF">PVAP13_5NG055500</name>
</gene>
<evidence type="ECO:0000313" key="10">
    <source>
        <dbReference type="Proteomes" id="UP000823388"/>
    </source>
</evidence>
<keyword evidence="2" id="KW-0378">Hydrolase</keyword>
<proteinExistence type="predicted"/>
<keyword evidence="1" id="KW-0547">Nucleotide-binding</keyword>
<keyword evidence="3" id="KW-0347">Helicase</keyword>
<dbReference type="InterPro" id="IPR044742">
    <property type="entry name" value="DEAD/DEAH_RhlB"/>
</dbReference>
<dbReference type="AlphaFoldDB" id="A0A8T0RPN5"/>
<dbReference type="InterPro" id="IPR027417">
    <property type="entry name" value="P-loop_NTPase"/>
</dbReference>
<dbReference type="GO" id="GO:0003724">
    <property type="term" value="F:RNA helicase activity"/>
    <property type="evidence" value="ECO:0007669"/>
    <property type="project" value="InterPro"/>
</dbReference>
<dbReference type="Proteomes" id="UP000823388">
    <property type="component" value="Chromosome 5N"/>
</dbReference>
<keyword evidence="10" id="KW-1185">Reference proteome</keyword>
<dbReference type="GO" id="GO:0005524">
    <property type="term" value="F:ATP binding"/>
    <property type="evidence" value="ECO:0007669"/>
    <property type="project" value="UniProtKB-KW"/>
</dbReference>
<dbReference type="InterPro" id="IPR011545">
    <property type="entry name" value="DEAD/DEAH_box_helicase_dom"/>
</dbReference>
<dbReference type="PROSITE" id="PS51192">
    <property type="entry name" value="HELICASE_ATP_BIND_1"/>
    <property type="match status" value="1"/>
</dbReference>
<evidence type="ECO:0000256" key="4">
    <source>
        <dbReference type="ARBA" id="ARBA00022840"/>
    </source>
</evidence>
<evidence type="ECO:0000256" key="1">
    <source>
        <dbReference type="ARBA" id="ARBA00022741"/>
    </source>
</evidence>
<protein>
    <recommendedName>
        <fullName evidence="11">DEAD-box ATP-dependent RNA helicase 39</fullName>
    </recommendedName>
</protein>
<evidence type="ECO:0000259" key="8">
    <source>
        <dbReference type="PROSITE" id="PS51195"/>
    </source>
</evidence>
<accession>A0A8T0RPN5</accession>
<dbReference type="GO" id="GO:0016787">
    <property type="term" value="F:hydrolase activity"/>
    <property type="evidence" value="ECO:0007669"/>
    <property type="project" value="UniProtKB-KW"/>
</dbReference>